<gene>
    <name evidence="1" type="ORF">GCM10008942_14400</name>
</gene>
<evidence type="ECO:0000313" key="1">
    <source>
        <dbReference type="EMBL" id="GAA0567019.1"/>
    </source>
</evidence>
<evidence type="ECO:0000313" key="2">
    <source>
        <dbReference type="Proteomes" id="UP001499951"/>
    </source>
</evidence>
<accession>A0ABP3PNC5</accession>
<dbReference type="RefSeq" id="WP_166933046.1">
    <property type="nucleotide sequence ID" value="NZ_BAAADD010000003.1"/>
</dbReference>
<comment type="caution">
    <text evidence="1">The sequence shown here is derived from an EMBL/GenBank/DDBJ whole genome shotgun (WGS) entry which is preliminary data.</text>
</comment>
<name>A0ABP3PNC5_9PROT</name>
<dbReference type="EMBL" id="BAAADD010000003">
    <property type="protein sequence ID" value="GAA0567019.1"/>
    <property type="molecule type" value="Genomic_DNA"/>
</dbReference>
<evidence type="ECO:0008006" key="3">
    <source>
        <dbReference type="Google" id="ProtNLM"/>
    </source>
</evidence>
<dbReference type="PROSITE" id="PS51257">
    <property type="entry name" value="PROKAR_LIPOPROTEIN"/>
    <property type="match status" value="1"/>
</dbReference>
<organism evidence="1 2">
    <name type="scientific">Rhizomicrobium electricum</name>
    <dbReference type="NCBI Taxonomy" id="480070"/>
    <lineage>
        <taxon>Bacteria</taxon>
        <taxon>Pseudomonadati</taxon>
        <taxon>Pseudomonadota</taxon>
        <taxon>Alphaproteobacteria</taxon>
        <taxon>Micropepsales</taxon>
        <taxon>Micropepsaceae</taxon>
        <taxon>Rhizomicrobium</taxon>
    </lineage>
</organism>
<sequence>MRYWMILLIGLFLAGCYESNDLLLDPAAARQPIATGKDWTYGSGDRRYHARLTAKPDGWYDYAEAHLDAKGTEGPWRTHTVVLNYLTTANGYDVFVYGTYNRNDSAYMYGLIVVGKNGFWQTVMPNCDPANADAKWLDADTDAATGAGAKIKAIDDFERVCHFTTREQLFAALRSVMVRPEFWSRVKTAGR</sequence>
<proteinExistence type="predicted"/>
<reference evidence="2" key="1">
    <citation type="journal article" date="2019" name="Int. J. Syst. Evol. Microbiol.">
        <title>The Global Catalogue of Microorganisms (GCM) 10K type strain sequencing project: providing services to taxonomists for standard genome sequencing and annotation.</title>
        <authorList>
            <consortium name="The Broad Institute Genomics Platform"/>
            <consortium name="The Broad Institute Genome Sequencing Center for Infectious Disease"/>
            <person name="Wu L."/>
            <person name="Ma J."/>
        </authorList>
    </citation>
    <scope>NUCLEOTIDE SEQUENCE [LARGE SCALE GENOMIC DNA]</scope>
    <source>
        <strain evidence="2">JCM 15089</strain>
    </source>
</reference>
<protein>
    <recommendedName>
        <fullName evidence="3">Lipoprotein</fullName>
    </recommendedName>
</protein>
<dbReference type="Proteomes" id="UP001499951">
    <property type="component" value="Unassembled WGS sequence"/>
</dbReference>
<keyword evidence="2" id="KW-1185">Reference proteome</keyword>